<dbReference type="BioCyc" id="ABAU575584-HMP:GM69-3716-MONOMER"/>
<name>D0CFX5_ACIB2</name>
<dbReference type="PROSITE" id="PS51257">
    <property type="entry name" value="PROKAR_LIPOPROTEIN"/>
    <property type="match status" value="1"/>
</dbReference>
<organism evidence="3 4">
    <name type="scientific">Acinetobacter baumannii (strain ATCC 19606 / DSM 30007 / JCM 6841 / CCUG 19606 / CIP 70.34 / NBRC 109757 / NCIMB 12457 / NCTC 12156 / 81)</name>
    <dbReference type="NCBI Taxonomy" id="575584"/>
    <lineage>
        <taxon>Bacteria</taxon>
        <taxon>Pseudomonadati</taxon>
        <taxon>Pseudomonadota</taxon>
        <taxon>Gammaproteobacteria</taxon>
        <taxon>Moraxellales</taxon>
        <taxon>Moraxellaceae</taxon>
        <taxon>Acinetobacter</taxon>
        <taxon>Acinetobacter calcoaceticus/baumannii complex</taxon>
    </lineage>
</organism>
<reference evidence="4" key="1">
    <citation type="journal article" date="2012" name="PLoS ONE">
        <title>The success of Acinetobacter species; genetic, metabolic and virulence attributes.</title>
        <authorList>
            <person name="Peleg A.Y."/>
            <person name="de Breij A."/>
            <person name="Adams M.D."/>
            <person name="Cerqueira G.M."/>
            <person name="Mocali S."/>
            <person name="Galardini M."/>
            <person name="Nibbering P.H."/>
            <person name="Earl A.M."/>
            <person name="Ward D.V."/>
            <person name="Paterson D.L."/>
            <person name="Seifert H."/>
            <person name="Dijkshoorn L."/>
        </authorList>
    </citation>
    <scope>NUCLEOTIDE SEQUENCE [LARGE SCALE GENOMIC DNA]</scope>
    <source>
        <strain evidence="4">ATCC 19606 / DSM 30007 / JCM 6841 / CCUG 19606 / CIP 70.34 / NBRC 109757 / NCIMB 12457 / NCTC 12156 / 81</strain>
    </source>
</reference>
<dbReference type="AlphaFoldDB" id="D0CFX5"/>
<gene>
    <name evidence="3" type="ORF">HMPREF0010_03655</name>
</gene>
<evidence type="ECO:0000313" key="4">
    <source>
        <dbReference type="Proteomes" id="UP000005740"/>
    </source>
</evidence>
<feature type="region of interest" description="Disordered" evidence="1">
    <location>
        <begin position="61"/>
        <end position="89"/>
    </location>
</feature>
<evidence type="ECO:0000256" key="2">
    <source>
        <dbReference type="SAM" id="SignalP"/>
    </source>
</evidence>
<feature type="signal peptide" evidence="2">
    <location>
        <begin position="1"/>
        <end position="30"/>
    </location>
</feature>
<evidence type="ECO:0000313" key="3">
    <source>
        <dbReference type="EMBL" id="EEX01722.1"/>
    </source>
</evidence>
<dbReference type="Proteomes" id="UP000005740">
    <property type="component" value="Unassembled WGS sequence"/>
</dbReference>
<proteinExistence type="predicted"/>
<protein>
    <recommendedName>
        <fullName evidence="5">Lipoprotein</fullName>
    </recommendedName>
</protein>
<dbReference type="EMBL" id="GG704582">
    <property type="protein sequence ID" value="EEX01722.1"/>
    <property type="molecule type" value="Genomic_DNA"/>
</dbReference>
<feature type="chain" id="PRO_5003006445" description="Lipoprotein" evidence="2">
    <location>
        <begin position="31"/>
        <end position="89"/>
    </location>
</feature>
<sequence>MHLNVCRNERKAIMKKLGLISVVLAGVAFTAVGCASEAGLNASGSAQTSASPSGVQAGVGVDAGVSGQAQPGQVDAGASGSVSGSATAQ</sequence>
<evidence type="ECO:0000256" key="1">
    <source>
        <dbReference type="SAM" id="MobiDB-lite"/>
    </source>
</evidence>
<keyword evidence="2" id="KW-0732">Signal</keyword>
<evidence type="ECO:0008006" key="5">
    <source>
        <dbReference type="Google" id="ProtNLM"/>
    </source>
</evidence>
<accession>D0CFX5</accession>